<dbReference type="GO" id="GO:0006508">
    <property type="term" value="P:proteolysis"/>
    <property type="evidence" value="ECO:0007669"/>
    <property type="project" value="InterPro"/>
</dbReference>
<organism evidence="1">
    <name type="scientific">marine sediment metagenome</name>
    <dbReference type="NCBI Taxonomy" id="412755"/>
    <lineage>
        <taxon>unclassified sequences</taxon>
        <taxon>metagenomes</taxon>
        <taxon>ecological metagenomes</taxon>
    </lineage>
</organism>
<accession>A0A0F8ZCM4</accession>
<evidence type="ECO:0000313" key="1">
    <source>
        <dbReference type="EMBL" id="KKK64254.1"/>
    </source>
</evidence>
<name>A0A0F8ZCM4_9ZZZZ</name>
<proteinExistence type="predicted"/>
<feature type="non-terminal residue" evidence="1">
    <location>
        <position position="1"/>
    </location>
</feature>
<feature type="non-terminal residue" evidence="1">
    <location>
        <position position="367"/>
    </location>
</feature>
<sequence>ENMNYSQFDTNSDISVKSSDAQYECVDAWIIIGGDKASHEYWELVLTTLEWVYDQALALGSNDDDILMLVPEVAVTHTSREDGDSSPNNVNSAFNTWAPSKVGPNGVLGVYLHDHGGNDAMANYPYPSLTASQLNQYLDDFEAASGSDRIIVVYEACSSGTFVDELSKSDRIIMTSTEPGYSAWWSPIYPHISLFGEGLFNSILAGNSIGDAFVDATNEINALGYGDIQKPVIDDNHDGVGHIVNAWGHLPSTGDGIDAKNTYLTQGCPLILIKFPQVLYIPLKFWVAYNPAIINIPISIGVDNSTEIARVIVRVIPENWTPPVPSDNESMGGWDENETSYQWELTLDRNGNFTGLIEINSPIRDSN</sequence>
<comment type="caution">
    <text evidence="1">The sequence shown here is derived from an EMBL/GenBank/DDBJ whole genome shotgun (WGS) entry which is preliminary data.</text>
</comment>
<reference evidence="1" key="1">
    <citation type="journal article" date="2015" name="Nature">
        <title>Complex archaea that bridge the gap between prokaryotes and eukaryotes.</title>
        <authorList>
            <person name="Spang A."/>
            <person name="Saw J.H."/>
            <person name="Jorgensen S.L."/>
            <person name="Zaremba-Niedzwiedzka K."/>
            <person name="Martijn J."/>
            <person name="Lind A.E."/>
            <person name="van Eijk R."/>
            <person name="Schleper C."/>
            <person name="Guy L."/>
            <person name="Ettema T.J."/>
        </authorList>
    </citation>
    <scope>NUCLEOTIDE SEQUENCE</scope>
</reference>
<dbReference type="EMBL" id="LAZR01061105">
    <property type="protein sequence ID" value="KKK64254.1"/>
    <property type="molecule type" value="Genomic_DNA"/>
</dbReference>
<dbReference type="GO" id="GO:0008233">
    <property type="term" value="F:peptidase activity"/>
    <property type="evidence" value="ECO:0007669"/>
    <property type="project" value="InterPro"/>
</dbReference>
<gene>
    <name evidence="1" type="ORF">LCGC14_2986080</name>
</gene>
<dbReference type="Gene3D" id="3.40.50.1460">
    <property type="match status" value="1"/>
</dbReference>
<protein>
    <submittedName>
        <fullName evidence="1">Uncharacterized protein</fullName>
    </submittedName>
</protein>
<dbReference type="InterPro" id="IPR001096">
    <property type="entry name" value="Peptidase_C13"/>
</dbReference>
<dbReference type="Pfam" id="PF01650">
    <property type="entry name" value="Peptidase_C13"/>
    <property type="match status" value="1"/>
</dbReference>
<dbReference type="AlphaFoldDB" id="A0A0F8ZCM4"/>